<dbReference type="PANTHER" id="PTHR48050:SF13">
    <property type="entry name" value="STEROL 3-BETA-GLUCOSYLTRANSFERASE UGT80A2"/>
    <property type="match status" value="1"/>
</dbReference>
<name>A0ABP6Z6Q4_9ACTN</name>
<dbReference type="InterPro" id="IPR010610">
    <property type="entry name" value="EryCIII-like_C"/>
</dbReference>
<feature type="domain" description="Erythromycin biosynthesis protein CIII-like C-terminal" evidence="1">
    <location>
        <begin position="306"/>
        <end position="411"/>
    </location>
</feature>
<keyword evidence="3" id="KW-1185">Reference proteome</keyword>
<reference evidence="3" key="1">
    <citation type="journal article" date="2019" name="Int. J. Syst. Evol. Microbiol.">
        <title>The Global Catalogue of Microorganisms (GCM) 10K type strain sequencing project: providing services to taxonomists for standard genome sequencing and annotation.</title>
        <authorList>
            <consortium name="The Broad Institute Genomics Platform"/>
            <consortium name="The Broad Institute Genome Sequencing Center for Infectious Disease"/>
            <person name="Wu L."/>
            <person name="Ma J."/>
        </authorList>
    </citation>
    <scope>NUCLEOTIDE SEQUENCE [LARGE SCALE GENOMIC DNA]</scope>
    <source>
        <strain evidence="3">JCM 16902</strain>
    </source>
</reference>
<accession>A0ABP6Z6Q4</accession>
<evidence type="ECO:0000259" key="1">
    <source>
        <dbReference type="Pfam" id="PF06722"/>
    </source>
</evidence>
<dbReference type="Proteomes" id="UP001501074">
    <property type="component" value="Unassembled WGS sequence"/>
</dbReference>
<dbReference type="InterPro" id="IPR002213">
    <property type="entry name" value="UDP_glucos_trans"/>
</dbReference>
<organism evidence="2 3">
    <name type="scientific">Kineosporia mesophila</name>
    <dbReference type="NCBI Taxonomy" id="566012"/>
    <lineage>
        <taxon>Bacteria</taxon>
        <taxon>Bacillati</taxon>
        <taxon>Actinomycetota</taxon>
        <taxon>Actinomycetes</taxon>
        <taxon>Kineosporiales</taxon>
        <taxon>Kineosporiaceae</taxon>
        <taxon>Kineosporia</taxon>
    </lineage>
</organism>
<dbReference type="Pfam" id="PF06722">
    <property type="entry name" value="EryCIII-like_C"/>
    <property type="match status" value="1"/>
</dbReference>
<evidence type="ECO:0000313" key="3">
    <source>
        <dbReference type="Proteomes" id="UP001501074"/>
    </source>
</evidence>
<dbReference type="InterPro" id="IPR050426">
    <property type="entry name" value="Glycosyltransferase_28"/>
</dbReference>
<gene>
    <name evidence="2" type="ORF">GCM10022223_12200</name>
</gene>
<dbReference type="Gene3D" id="3.40.50.2000">
    <property type="entry name" value="Glycogen Phosphorylase B"/>
    <property type="match status" value="2"/>
</dbReference>
<sequence length="428" mass="45448">MVISATPFHGHVGPLLTIAADLVDRGHDVLFCTGRRFAGQVRSAGCRFEPVAPEADFDDRAMEVAFPAFAQVRVGPPMHAFFWRVFVDAVPAQSQQMSDITAAFGPSAIIHDTVYLGAAPLVLADPDRRAGRPRVIGIGVLPPVLLSDDTAPFGPGDPYLDGEEGRERNRRLNASAREDYAELQEHAEKVFRSLNVDLPDFIFTSAVVIPDDFLQLTVPGFEYPRPSAPPSFRVIGALPRVLHEPYGEPDWWPRLTGGPVVMVTQGTLANEDLTDLILPTVQALAGSGITVVAVTSRPDGPAELAGLLGDVPPNAILAGYVPFERLLPHCDVMVTNGGYGGVNTALRHGVPVIVGGDSEDKPEVAARVTWSGTGVDLRTGTPSAPAVGAAVRAVLDDPGYRRRATALSGQYAEHDPLSSVAGLVAQDG</sequence>
<evidence type="ECO:0000313" key="2">
    <source>
        <dbReference type="EMBL" id="GAA3598426.1"/>
    </source>
</evidence>
<proteinExistence type="predicted"/>
<dbReference type="PANTHER" id="PTHR48050">
    <property type="entry name" value="STEROL 3-BETA-GLUCOSYLTRANSFERASE"/>
    <property type="match status" value="1"/>
</dbReference>
<comment type="caution">
    <text evidence="2">The sequence shown here is derived from an EMBL/GenBank/DDBJ whole genome shotgun (WGS) entry which is preliminary data.</text>
</comment>
<dbReference type="SUPFAM" id="SSF53756">
    <property type="entry name" value="UDP-Glycosyltransferase/glycogen phosphorylase"/>
    <property type="match status" value="1"/>
</dbReference>
<dbReference type="CDD" id="cd03784">
    <property type="entry name" value="GT1_Gtf-like"/>
    <property type="match status" value="1"/>
</dbReference>
<dbReference type="EMBL" id="BAAAZO010000002">
    <property type="protein sequence ID" value="GAA3598426.1"/>
    <property type="molecule type" value="Genomic_DNA"/>
</dbReference>
<protein>
    <submittedName>
        <fullName evidence="2">Glycosyltransferase</fullName>
    </submittedName>
</protein>